<dbReference type="SUPFAM" id="SSF53448">
    <property type="entry name" value="Nucleotide-diphospho-sugar transferases"/>
    <property type="match status" value="1"/>
</dbReference>
<proteinExistence type="predicted"/>
<dbReference type="EMBL" id="JBGMEK010000024">
    <property type="protein sequence ID" value="MFA0811648.1"/>
    <property type="molecule type" value="Genomic_DNA"/>
</dbReference>
<keyword evidence="2" id="KW-0808">Transferase</keyword>
<evidence type="ECO:0000313" key="2">
    <source>
        <dbReference type="EMBL" id="MFA0811648.1"/>
    </source>
</evidence>
<dbReference type="Gene3D" id="3.90.550.10">
    <property type="entry name" value="Spore Coat Polysaccharide Biosynthesis Protein SpsA, Chain A"/>
    <property type="match status" value="1"/>
</dbReference>
<dbReference type="RefSeq" id="WP_371839235.1">
    <property type="nucleotide sequence ID" value="NZ_JBGMEK010000024.1"/>
</dbReference>
<dbReference type="Proteomes" id="UP001569428">
    <property type="component" value="Unassembled WGS sequence"/>
</dbReference>
<evidence type="ECO:0000313" key="3">
    <source>
        <dbReference type="Proteomes" id="UP001569428"/>
    </source>
</evidence>
<dbReference type="EC" id="2.4.-.-" evidence="2"/>
<dbReference type="InterPro" id="IPR029044">
    <property type="entry name" value="Nucleotide-diphossugar_trans"/>
</dbReference>
<evidence type="ECO:0000259" key="1">
    <source>
        <dbReference type="Pfam" id="PF00535"/>
    </source>
</evidence>
<reference evidence="2 3" key="1">
    <citation type="submission" date="2024-08" db="EMBL/GenBank/DDBJ databases">
        <authorList>
            <person name="Ishaq N."/>
        </authorList>
    </citation>
    <scope>NUCLEOTIDE SEQUENCE [LARGE SCALE GENOMIC DNA]</scope>
    <source>
        <strain evidence="2 3">DSM 18651</strain>
    </source>
</reference>
<gene>
    <name evidence="2" type="ORF">ACCI49_12025</name>
</gene>
<dbReference type="InterPro" id="IPR001173">
    <property type="entry name" value="Glyco_trans_2-like"/>
</dbReference>
<sequence>MFKYFFKKQLKRHDLANNMKLEALVRGQLLSHQALTDCDPGVGNDKKHNIVLSLTSFDKRIHDVYLCVESLFQQSLKADEVVLWLSAKNFPNKTLPETLRKQQRRGLQVFFVEEDLGPYKKYVYTFEKFPKSLIVTVDDDVLYPPDMLDMLYQAYLRDPSNIYCHRAHRIQIDNSGKVLPYKKWRTNRANWCGKSNIEPSHRVFPTGVGGVLYHPDALHEDAFDSHKFLQLCPNADDIWLKAMSIRQGTKAARVSDSRHWRDRFLTIQGAQVQPLKRENLRSKIGNDEKIRRVFSAYQIQEML</sequence>
<protein>
    <submittedName>
        <fullName evidence="2">Glycosyltransferase</fullName>
        <ecNumber evidence="2">2.4.-.-</ecNumber>
    </submittedName>
</protein>
<comment type="caution">
    <text evidence="2">The sequence shown here is derived from an EMBL/GenBank/DDBJ whole genome shotgun (WGS) entry which is preliminary data.</text>
</comment>
<keyword evidence="3" id="KW-1185">Reference proteome</keyword>
<feature type="domain" description="Glycosyltransferase 2-like" evidence="1">
    <location>
        <begin position="64"/>
        <end position="184"/>
    </location>
</feature>
<dbReference type="GO" id="GO:0016757">
    <property type="term" value="F:glycosyltransferase activity"/>
    <property type="evidence" value="ECO:0007669"/>
    <property type="project" value="UniProtKB-KW"/>
</dbReference>
<dbReference type="Pfam" id="PF00535">
    <property type="entry name" value="Glycos_transf_2"/>
    <property type="match status" value="1"/>
</dbReference>
<name>A0ABV4P134_9GAMM</name>
<keyword evidence="2" id="KW-0328">Glycosyltransferase</keyword>
<accession>A0ABV4P134</accession>
<organism evidence="2 3">
    <name type="scientific">Microbulbifer epialgicus</name>
    <dbReference type="NCBI Taxonomy" id="393907"/>
    <lineage>
        <taxon>Bacteria</taxon>
        <taxon>Pseudomonadati</taxon>
        <taxon>Pseudomonadota</taxon>
        <taxon>Gammaproteobacteria</taxon>
        <taxon>Cellvibrionales</taxon>
        <taxon>Microbulbiferaceae</taxon>
        <taxon>Microbulbifer</taxon>
    </lineage>
</organism>